<evidence type="ECO:0000313" key="2">
    <source>
        <dbReference type="Proteomes" id="UP001211907"/>
    </source>
</evidence>
<evidence type="ECO:0000313" key="1">
    <source>
        <dbReference type="EMBL" id="KAJ3103392.1"/>
    </source>
</evidence>
<dbReference type="Proteomes" id="UP001211907">
    <property type="component" value="Unassembled WGS sequence"/>
</dbReference>
<gene>
    <name evidence="1" type="ORF">HK100_004208</name>
</gene>
<dbReference type="EMBL" id="JADGJH010002108">
    <property type="protein sequence ID" value="KAJ3103392.1"/>
    <property type="molecule type" value="Genomic_DNA"/>
</dbReference>
<reference evidence="1" key="1">
    <citation type="submission" date="2020-05" db="EMBL/GenBank/DDBJ databases">
        <title>Phylogenomic resolution of chytrid fungi.</title>
        <authorList>
            <person name="Stajich J.E."/>
            <person name="Amses K."/>
            <person name="Simmons R."/>
            <person name="Seto K."/>
            <person name="Myers J."/>
            <person name="Bonds A."/>
            <person name="Quandt C.A."/>
            <person name="Barry K."/>
            <person name="Liu P."/>
            <person name="Grigoriev I."/>
            <person name="Longcore J.E."/>
            <person name="James T.Y."/>
        </authorList>
    </citation>
    <scope>NUCLEOTIDE SEQUENCE</scope>
    <source>
        <strain evidence="1">JEL0513</strain>
    </source>
</reference>
<comment type="caution">
    <text evidence="1">The sequence shown here is derived from an EMBL/GenBank/DDBJ whole genome shotgun (WGS) entry which is preliminary data.</text>
</comment>
<accession>A0AAD5XA11</accession>
<proteinExistence type="predicted"/>
<sequence length="291" mass="33010">MFEDQLFEYHISRLKPYAETFNTNQQNVTVLANISIEASSDDHPVFKLTGDCDGEDALIDEFLTDWSDTKTEFTLGFLNSLETIVQGTKEIFLGAASWFLDVWSEDGLLKNEDTSFRLKIFDCLETTLGVITASNPPPANREALQIAFKKAIALKSSSDIVQAMFFDVNGLFSDQELFDFAWRAFATGQPYRLEDAEFTIPSSSDKESLIQHLKDPAGRLDVISMLLSLIETQANLYMKSEMMRKRESSRTSAVAPGMHGMSIYRNEVNKNWRVVSKLACTKITWIFRFLN</sequence>
<protein>
    <submittedName>
        <fullName evidence="1">Uncharacterized protein</fullName>
    </submittedName>
</protein>
<name>A0AAD5XA11_9FUNG</name>
<keyword evidence="2" id="KW-1185">Reference proteome</keyword>
<dbReference type="AlphaFoldDB" id="A0AAD5XA11"/>
<organism evidence="1 2">
    <name type="scientific">Physocladia obscura</name>
    <dbReference type="NCBI Taxonomy" id="109957"/>
    <lineage>
        <taxon>Eukaryota</taxon>
        <taxon>Fungi</taxon>
        <taxon>Fungi incertae sedis</taxon>
        <taxon>Chytridiomycota</taxon>
        <taxon>Chytridiomycota incertae sedis</taxon>
        <taxon>Chytridiomycetes</taxon>
        <taxon>Chytridiales</taxon>
        <taxon>Chytriomycetaceae</taxon>
        <taxon>Physocladia</taxon>
    </lineage>
</organism>
<feature type="non-terminal residue" evidence="1">
    <location>
        <position position="1"/>
    </location>
</feature>